<sequence length="231" mass="25905">MQISGLLGVPLLLKLGIGGSLQDEAATLKLAYTYWMLFSFLLALIIIILLIRKQPPLSRMNQPSSIPVSIIWAFVGIILGLVSQAMAGYITQEVFGAEPGSENTEFLLELAKATPLFIVVTSILGPILEEIVFRKIIFGTLYQRFNFWIAALLSSAIFGIIHMDFVNILVYTATGLTFAYLYVKTKRILVPIFAHVSLNTFVVLVQLIFKDEIERYQQELETLQAFISLFH</sequence>
<evidence type="ECO:0000259" key="2">
    <source>
        <dbReference type="Pfam" id="PF02517"/>
    </source>
</evidence>
<dbReference type="InterPro" id="IPR052710">
    <property type="entry name" value="CAAX_protease"/>
</dbReference>
<protein>
    <submittedName>
        <fullName evidence="3">CPBP family intramembrane glutamic endopeptidase</fullName>
        <ecNumber evidence="3">3.4.-.-</ecNumber>
    </submittedName>
</protein>
<dbReference type="PANTHER" id="PTHR36435:SF6">
    <property type="entry name" value="ABORTIVE INFECTION PROTEIN"/>
    <property type="match status" value="1"/>
</dbReference>
<accession>A0ABW4LVQ6</accession>
<feature type="transmembrane region" description="Helical" evidence="1">
    <location>
        <begin position="32"/>
        <end position="51"/>
    </location>
</feature>
<evidence type="ECO:0000256" key="1">
    <source>
        <dbReference type="SAM" id="Phobius"/>
    </source>
</evidence>
<feature type="transmembrane region" description="Helical" evidence="1">
    <location>
        <begin position="71"/>
        <end position="90"/>
    </location>
</feature>
<dbReference type="EMBL" id="JBHUEM010000040">
    <property type="protein sequence ID" value="MFD1738220.1"/>
    <property type="molecule type" value="Genomic_DNA"/>
</dbReference>
<feature type="transmembrane region" description="Helical" evidence="1">
    <location>
        <begin position="145"/>
        <end position="168"/>
    </location>
</feature>
<organism evidence="3 4">
    <name type="scientific">Bacillus salitolerans</name>
    <dbReference type="NCBI Taxonomy" id="1437434"/>
    <lineage>
        <taxon>Bacteria</taxon>
        <taxon>Bacillati</taxon>
        <taxon>Bacillota</taxon>
        <taxon>Bacilli</taxon>
        <taxon>Bacillales</taxon>
        <taxon>Bacillaceae</taxon>
        <taxon>Bacillus</taxon>
    </lineage>
</organism>
<feature type="transmembrane region" description="Helical" evidence="1">
    <location>
        <begin position="188"/>
        <end position="209"/>
    </location>
</feature>
<gene>
    <name evidence="3" type="ORF">ACFSCX_16970</name>
</gene>
<evidence type="ECO:0000313" key="4">
    <source>
        <dbReference type="Proteomes" id="UP001597214"/>
    </source>
</evidence>
<dbReference type="Pfam" id="PF02517">
    <property type="entry name" value="Rce1-like"/>
    <property type="match status" value="1"/>
</dbReference>
<reference evidence="4" key="1">
    <citation type="journal article" date="2019" name="Int. J. Syst. Evol. Microbiol.">
        <title>The Global Catalogue of Microorganisms (GCM) 10K type strain sequencing project: providing services to taxonomists for standard genome sequencing and annotation.</title>
        <authorList>
            <consortium name="The Broad Institute Genomics Platform"/>
            <consortium name="The Broad Institute Genome Sequencing Center for Infectious Disease"/>
            <person name="Wu L."/>
            <person name="Ma J."/>
        </authorList>
    </citation>
    <scope>NUCLEOTIDE SEQUENCE [LARGE SCALE GENOMIC DNA]</scope>
    <source>
        <strain evidence="4">CCUG 49339</strain>
    </source>
</reference>
<dbReference type="InterPro" id="IPR003675">
    <property type="entry name" value="Rce1/LyrA-like_dom"/>
</dbReference>
<comment type="caution">
    <text evidence="3">The sequence shown here is derived from an EMBL/GenBank/DDBJ whole genome shotgun (WGS) entry which is preliminary data.</text>
</comment>
<keyword evidence="1" id="KW-0812">Transmembrane</keyword>
<name>A0ABW4LVQ6_9BACI</name>
<feature type="transmembrane region" description="Helical" evidence="1">
    <location>
        <begin position="110"/>
        <end position="133"/>
    </location>
</feature>
<evidence type="ECO:0000313" key="3">
    <source>
        <dbReference type="EMBL" id="MFD1738220.1"/>
    </source>
</evidence>
<dbReference type="PANTHER" id="PTHR36435">
    <property type="entry name" value="SLR1288 PROTEIN"/>
    <property type="match status" value="1"/>
</dbReference>
<dbReference type="Proteomes" id="UP001597214">
    <property type="component" value="Unassembled WGS sequence"/>
</dbReference>
<keyword evidence="1" id="KW-0472">Membrane</keyword>
<dbReference type="EC" id="3.4.-.-" evidence="3"/>
<keyword evidence="4" id="KW-1185">Reference proteome</keyword>
<proteinExistence type="predicted"/>
<dbReference type="RefSeq" id="WP_377929463.1">
    <property type="nucleotide sequence ID" value="NZ_JBHUEM010000040.1"/>
</dbReference>
<keyword evidence="3" id="KW-0378">Hydrolase</keyword>
<dbReference type="GO" id="GO:0016787">
    <property type="term" value="F:hydrolase activity"/>
    <property type="evidence" value="ECO:0007669"/>
    <property type="project" value="UniProtKB-KW"/>
</dbReference>
<feature type="domain" description="CAAX prenyl protease 2/Lysostaphin resistance protein A-like" evidence="2">
    <location>
        <begin position="114"/>
        <end position="200"/>
    </location>
</feature>
<keyword evidence="1" id="KW-1133">Transmembrane helix</keyword>